<evidence type="ECO:0000256" key="1">
    <source>
        <dbReference type="SAM" id="MobiDB-lite"/>
    </source>
</evidence>
<feature type="compositionally biased region" description="Polar residues" evidence="1">
    <location>
        <begin position="9"/>
        <end position="18"/>
    </location>
</feature>
<dbReference type="Proteomes" id="UP000095280">
    <property type="component" value="Unplaced"/>
</dbReference>
<organism evidence="2 3">
    <name type="scientific">Macrostomum lignano</name>
    <dbReference type="NCBI Taxonomy" id="282301"/>
    <lineage>
        <taxon>Eukaryota</taxon>
        <taxon>Metazoa</taxon>
        <taxon>Spiralia</taxon>
        <taxon>Lophotrochozoa</taxon>
        <taxon>Platyhelminthes</taxon>
        <taxon>Rhabditophora</taxon>
        <taxon>Macrostomorpha</taxon>
        <taxon>Macrostomida</taxon>
        <taxon>Macrostomidae</taxon>
        <taxon>Macrostomum</taxon>
    </lineage>
</organism>
<evidence type="ECO:0000313" key="4">
    <source>
        <dbReference type="WBParaSite" id="maker-uti_cns_0048043-snap-gene-0.0-mRNA-1"/>
    </source>
</evidence>
<dbReference type="WBParaSite" id="maker-uti_cns_0048043-snap-gene-0.0-mRNA-1">
    <property type="protein sequence ID" value="maker-uti_cns_0048043-snap-gene-0.0-mRNA-1"/>
    <property type="gene ID" value="maker-uti_cns_0048043-snap-gene-0.0"/>
</dbReference>
<sequence>MGNDKNSIKDNTSINKDTSASSVAANSFSAYQSLSVEDFRDAVAAEFEQWVHRDRGLAIIPDRILENVWLLFDCCLILVVNTTKSFVSMIWKLMKQAQFGRLAKEI</sequence>
<dbReference type="AlphaFoldDB" id="A0A1I8J830"/>
<proteinExistence type="predicted"/>
<reference evidence="3 4" key="1">
    <citation type="submission" date="2016-11" db="UniProtKB">
        <authorList>
            <consortium name="WormBaseParasite"/>
        </authorList>
    </citation>
    <scope>IDENTIFICATION</scope>
</reference>
<keyword evidence="2" id="KW-1185">Reference proteome</keyword>
<dbReference type="WBParaSite" id="maker-uti_cns_0046184-snap-gene-0.1-mRNA-1">
    <property type="protein sequence ID" value="maker-uti_cns_0046184-snap-gene-0.1-mRNA-1"/>
    <property type="gene ID" value="maker-uti_cns_0046184-snap-gene-0.1"/>
</dbReference>
<accession>A0A1I8J830</accession>
<name>A0A1I8J830_9PLAT</name>
<protein>
    <submittedName>
        <fullName evidence="3 4">Uncharacterized protein</fullName>
    </submittedName>
</protein>
<feature type="region of interest" description="Disordered" evidence="1">
    <location>
        <begin position="1"/>
        <end position="21"/>
    </location>
</feature>
<evidence type="ECO:0000313" key="2">
    <source>
        <dbReference type="Proteomes" id="UP000095280"/>
    </source>
</evidence>
<evidence type="ECO:0000313" key="3">
    <source>
        <dbReference type="WBParaSite" id="maker-uti_cns_0046184-snap-gene-0.1-mRNA-1"/>
    </source>
</evidence>